<dbReference type="NCBIfam" id="TIGR01764">
    <property type="entry name" value="excise"/>
    <property type="match status" value="1"/>
</dbReference>
<organism evidence="2 3">
    <name type="scientific">Agromyces kandeliae</name>
    <dbReference type="NCBI Taxonomy" id="2666141"/>
    <lineage>
        <taxon>Bacteria</taxon>
        <taxon>Bacillati</taxon>
        <taxon>Actinomycetota</taxon>
        <taxon>Actinomycetes</taxon>
        <taxon>Micrococcales</taxon>
        <taxon>Microbacteriaceae</taxon>
        <taxon>Agromyces</taxon>
    </lineage>
</organism>
<keyword evidence="3" id="KW-1185">Reference proteome</keyword>
<feature type="domain" description="Helix-turn-helix" evidence="1">
    <location>
        <begin position="7"/>
        <end position="55"/>
    </location>
</feature>
<dbReference type="InterPro" id="IPR010093">
    <property type="entry name" value="SinI_DNA-bd"/>
</dbReference>
<evidence type="ECO:0000259" key="1">
    <source>
        <dbReference type="Pfam" id="PF12728"/>
    </source>
</evidence>
<protein>
    <submittedName>
        <fullName evidence="2">Excisionase family DNA-binding protein</fullName>
    </submittedName>
</protein>
<evidence type="ECO:0000313" key="3">
    <source>
        <dbReference type="Proteomes" id="UP000476511"/>
    </source>
</evidence>
<dbReference type="InterPro" id="IPR041657">
    <property type="entry name" value="HTH_17"/>
</dbReference>
<accession>A0A6L5QXJ6</accession>
<evidence type="ECO:0000313" key="2">
    <source>
        <dbReference type="EMBL" id="MRX42353.1"/>
    </source>
</evidence>
<dbReference type="RefSeq" id="WP_154344753.1">
    <property type="nucleotide sequence ID" value="NZ_WKJD01000004.1"/>
</dbReference>
<gene>
    <name evidence="2" type="ORF">GJR97_01285</name>
</gene>
<dbReference type="EMBL" id="WKJD01000004">
    <property type="protein sequence ID" value="MRX42353.1"/>
    <property type="molecule type" value="Genomic_DNA"/>
</dbReference>
<comment type="caution">
    <text evidence="2">The sequence shown here is derived from an EMBL/GenBank/DDBJ whole genome shotgun (WGS) entry which is preliminary data.</text>
</comment>
<dbReference type="Proteomes" id="UP000476511">
    <property type="component" value="Unassembled WGS sequence"/>
</dbReference>
<dbReference type="GO" id="GO:0003677">
    <property type="term" value="F:DNA binding"/>
    <property type="evidence" value="ECO:0007669"/>
    <property type="project" value="UniProtKB-KW"/>
</dbReference>
<keyword evidence="2" id="KW-0238">DNA-binding</keyword>
<dbReference type="AlphaFoldDB" id="A0A6L5QXJ6"/>
<sequence length="58" mass="6281">MNDAPLLYSPESAARLLGVGRSTVYELLADGSLASLKIGRARRIRREDLVALVDRLAA</sequence>
<proteinExistence type="predicted"/>
<reference evidence="2 3" key="1">
    <citation type="submission" date="2019-11" db="EMBL/GenBank/DDBJ databases">
        <title>Agromyces kandeliae sp. nov., isolated from mangrove soil.</title>
        <authorList>
            <person name="Wang R."/>
        </authorList>
    </citation>
    <scope>NUCLEOTIDE SEQUENCE [LARGE SCALE GENOMIC DNA]</scope>
    <source>
        <strain evidence="2 3">Q22</strain>
    </source>
</reference>
<name>A0A6L5QXJ6_9MICO</name>
<dbReference type="Pfam" id="PF12728">
    <property type="entry name" value="HTH_17"/>
    <property type="match status" value="1"/>
</dbReference>